<dbReference type="GO" id="GO:0003677">
    <property type="term" value="F:DNA binding"/>
    <property type="evidence" value="ECO:0007669"/>
    <property type="project" value="UniProtKB-KW"/>
</dbReference>
<dbReference type="PANTHER" id="PTHR38445:SF12">
    <property type="entry name" value="GNTR-FAMILY TRANSCRIPTIONAL REGULATOR"/>
    <property type="match status" value="1"/>
</dbReference>
<protein>
    <submittedName>
        <fullName evidence="5">GntR family transcriptional regulator</fullName>
    </submittedName>
</protein>
<dbReference type="PROSITE" id="PS50949">
    <property type="entry name" value="HTH_GNTR"/>
    <property type="match status" value="1"/>
</dbReference>
<feature type="domain" description="HTH gntR-type" evidence="4">
    <location>
        <begin position="11"/>
        <end position="79"/>
    </location>
</feature>
<dbReference type="Proteomes" id="UP000019681">
    <property type="component" value="Unassembled WGS sequence"/>
</dbReference>
<dbReference type="RefSeq" id="WP_035381642.1">
    <property type="nucleotide sequence ID" value="NZ_AZQP01000069.1"/>
</dbReference>
<dbReference type="SMART" id="SM00345">
    <property type="entry name" value="HTH_GNTR"/>
    <property type="match status" value="1"/>
</dbReference>
<evidence type="ECO:0000313" key="6">
    <source>
        <dbReference type="Proteomes" id="UP000019681"/>
    </source>
</evidence>
<gene>
    <name evidence="5" type="ORF">Q428_13995</name>
</gene>
<dbReference type="Pfam" id="PF00392">
    <property type="entry name" value="GntR"/>
    <property type="match status" value="1"/>
</dbReference>
<dbReference type="InterPro" id="IPR036390">
    <property type="entry name" value="WH_DNA-bd_sf"/>
</dbReference>
<evidence type="ECO:0000256" key="2">
    <source>
        <dbReference type="ARBA" id="ARBA00023125"/>
    </source>
</evidence>
<dbReference type="GO" id="GO:0003700">
    <property type="term" value="F:DNA-binding transcription factor activity"/>
    <property type="evidence" value="ECO:0007669"/>
    <property type="project" value="InterPro"/>
</dbReference>
<dbReference type="PANTHER" id="PTHR38445">
    <property type="entry name" value="HTH-TYPE TRANSCRIPTIONAL REPRESSOR YTRA"/>
    <property type="match status" value="1"/>
</dbReference>
<name>A0A017RTT2_9CLOT</name>
<dbReference type="PRINTS" id="PR00035">
    <property type="entry name" value="HTHGNTR"/>
</dbReference>
<dbReference type="SUPFAM" id="SSF46785">
    <property type="entry name" value="Winged helix' DNA-binding domain"/>
    <property type="match status" value="1"/>
</dbReference>
<keyword evidence="6" id="KW-1185">Reference proteome</keyword>
<dbReference type="InterPro" id="IPR000524">
    <property type="entry name" value="Tscrpt_reg_HTH_GntR"/>
</dbReference>
<dbReference type="STRING" id="1403537.Q428_13995"/>
<dbReference type="EMBL" id="AZQP01000069">
    <property type="protein sequence ID" value="EYE87315.1"/>
    <property type="molecule type" value="Genomic_DNA"/>
</dbReference>
<dbReference type="InterPro" id="IPR036388">
    <property type="entry name" value="WH-like_DNA-bd_sf"/>
</dbReference>
<sequence>MIMKLDMSSTTPIYVQLRNQIVLGIGKGEIKIGQSLPTVRQLAEDIGVNTMTVSKAYSILKNEGYIEIDRRHGAKVNPSLDISGEFKERLEEELSLLIAEFGIKGVNKREFMDICSRIFDSMNIPSMVGGGV</sequence>
<dbReference type="OrthoDB" id="9802328at2"/>
<reference evidence="5 6" key="1">
    <citation type="journal article" date="2014" name="Genome Announc.">
        <title>Draft Genome Sequence of Fervidicella metallireducens Strain AeBT, an Iron-Reducing Thermoanaerobe from the Great Artesian Basin.</title>
        <authorList>
            <person name="Patel B.K."/>
        </authorList>
    </citation>
    <scope>NUCLEOTIDE SEQUENCE [LARGE SCALE GENOMIC DNA]</scope>
    <source>
        <strain evidence="5 6">AeB</strain>
    </source>
</reference>
<proteinExistence type="predicted"/>
<dbReference type="Gene3D" id="1.10.10.10">
    <property type="entry name" value="Winged helix-like DNA-binding domain superfamily/Winged helix DNA-binding domain"/>
    <property type="match status" value="1"/>
</dbReference>
<keyword evidence="2" id="KW-0238">DNA-binding</keyword>
<evidence type="ECO:0000313" key="5">
    <source>
        <dbReference type="EMBL" id="EYE87315.1"/>
    </source>
</evidence>
<keyword evidence="3" id="KW-0804">Transcription</keyword>
<keyword evidence="1" id="KW-0805">Transcription regulation</keyword>
<evidence type="ECO:0000256" key="1">
    <source>
        <dbReference type="ARBA" id="ARBA00023015"/>
    </source>
</evidence>
<evidence type="ECO:0000256" key="3">
    <source>
        <dbReference type="ARBA" id="ARBA00023163"/>
    </source>
</evidence>
<comment type="caution">
    <text evidence="5">The sequence shown here is derived from an EMBL/GenBank/DDBJ whole genome shotgun (WGS) entry which is preliminary data.</text>
</comment>
<dbReference type="AlphaFoldDB" id="A0A017RTT2"/>
<dbReference type="CDD" id="cd07377">
    <property type="entry name" value="WHTH_GntR"/>
    <property type="match status" value="1"/>
</dbReference>
<accession>A0A017RTT2</accession>
<organism evidence="5 6">
    <name type="scientific">Fervidicella metallireducens AeB</name>
    <dbReference type="NCBI Taxonomy" id="1403537"/>
    <lineage>
        <taxon>Bacteria</taxon>
        <taxon>Bacillati</taxon>
        <taxon>Bacillota</taxon>
        <taxon>Clostridia</taxon>
        <taxon>Eubacteriales</taxon>
        <taxon>Clostridiaceae</taxon>
        <taxon>Fervidicella</taxon>
    </lineage>
</organism>
<evidence type="ECO:0000259" key="4">
    <source>
        <dbReference type="PROSITE" id="PS50949"/>
    </source>
</evidence>